<dbReference type="AlphaFoldDB" id="A0A2V2YT46"/>
<sequence length="186" mass="19839">MKRIICSSLLVMALLVPQAAFADSTQETSVLDQNQALMDAYQPKIEYGEAPEIIDFGGPSDSSKISAADSSIMPLASVGYATYATGETKVTQVPPFGVEVSGTTKGKKLTAITSATASIWKTTDLSGELLYTGNEANSLGYGTANSEFDYYFINVSGISFKAITVHSVAYDFALYSAKTAYSFLRN</sequence>
<proteinExistence type="predicted"/>
<accession>A0A2V2YT46</accession>
<feature type="signal peptide" evidence="1">
    <location>
        <begin position="1"/>
        <end position="22"/>
    </location>
</feature>
<gene>
    <name evidence="2" type="ORF">DFQ01_11091</name>
</gene>
<dbReference type="EMBL" id="QGTQ01000010">
    <property type="protein sequence ID" value="PWW01201.1"/>
    <property type="molecule type" value="Genomic_DNA"/>
</dbReference>
<dbReference type="Proteomes" id="UP000246635">
    <property type="component" value="Unassembled WGS sequence"/>
</dbReference>
<dbReference type="RefSeq" id="WP_110044693.1">
    <property type="nucleotide sequence ID" value="NZ_CP054613.1"/>
</dbReference>
<dbReference type="OrthoDB" id="2663493at2"/>
<reference evidence="2 3" key="1">
    <citation type="submission" date="2018-05" db="EMBL/GenBank/DDBJ databases">
        <title>Genomic Encyclopedia of Type Strains, Phase III (KMG-III): the genomes of soil and plant-associated and newly described type strains.</title>
        <authorList>
            <person name="Whitman W."/>
        </authorList>
    </citation>
    <scope>NUCLEOTIDE SEQUENCE [LARGE SCALE GENOMIC DNA]</scope>
    <source>
        <strain evidence="2 3">CECT 5696</strain>
    </source>
</reference>
<protein>
    <submittedName>
        <fullName evidence="2">Uncharacterized protein</fullName>
    </submittedName>
</protein>
<evidence type="ECO:0000313" key="3">
    <source>
        <dbReference type="Proteomes" id="UP000246635"/>
    </source>
</evidence>
<name>A0A2V2YT46_9BACL</name>
<keyword evidence="3" id="KW-1185">Reference proteome</keyword>
<evidence type="ECO:0000313" key="2">
    <source>
        <dbReference type="EMBL" id="PWW01201.1"/>
    </source>
</evidence>
<keyword evidence="1" id="KW-0732">Signal</keyword>
<feature type="chain" id="PRO_5016059713" evidence="1">
    <location>
        <begin position="23"/>
        <end position="186"/>
    </location>
</feature>
<evidence type="ECO:0000256" key="1">
    <source>
        <dbReference type="SAM" id="SignalP"/>
    </source>
</evidence>
<comment type="caution">
    <text evidence="2">The sequence shown here is derived from an EMBL/GenBank/DDBJ whole genome shotgun (WGS) entry which is preliminary data.</text>
</comment>
<organism evidence="2 3">
    <name type="scientific">Paenibacillus cellulosilyticus</name>
    <dbReference type="NCBI Taxonomy" id="375489"/>
    <lineage>
        <taxon>Bacteria</taxon>
        <taxon>Bacillati</taxon>
        <taxon>Bacillota</taxon>
        <taxon>Bacilli</taxon>
        <taxon>Bacillales</taxon>
        <taxon>Paenibacillaceae</taxon>
        <taxon>Paenibacillus</taxon>
    </lineage>
</organism>